<dbReference type="EMBL" id="JAMQYH010000004">
    <property type="protein sequence ID" value="KAJ1688825.1"/>
    <property type="molecule type" value="Genomic_DNA"/>
</dbReference>
<evidence type="ECO:0000256" key="1">
    <source>
        <dbReference type="ARBA" id="ARBA00022670"/>
    </source>
</evidence>
<sequence length="967" mass="111447">MYISPELSDKFFRKTSPLICQELEKTFSDKYPGAAIGVLPRINFSYQYLAERCKQAALQRSLKDLSFCSKIPLPGYYGGERKKYGLRKSKIYRGIPHESYVRVFKRKHANKVRKCKCFICGEEGHFARDCNRKTGNIARAAIVENMELSDSWDVLSVDLNEPDSDAICSLSEGEIGNVASAIINDLPFGEQSFMMQAEQLSWRVHIQLPKNQKDCLHEWKDNDSVPAGHEKCSMCKELTTESTRAHCENCRLTVCPMCSRFRLGRRIRTKVQPIAPYDSKDQLINELMFYVQYLLAENAKLKQQLFEAKTEDLETEFDELMRKDKGKTKLQFEDEEVDEKIEMEHPTEALRIVSANTISDEEIERFNTVVQDPVRGKRVLNRLYNMEITFEIPEVKPFKVQAILDTGATVCCVNQEILPQEALEPSAYPIQINGVNSTQIANLKLKNGIMLIESNRFRIPFTYSFSMGKKEGVQMLIGCNFIRSMQGGLRIEGHNVTFYKNITTIATTVDAEVVQVAIPELELSGLEYIEVREAVAYHQEQESQQFKERFRPLLDRLKEQGFIGENLLKHWSKNQVTCSLDIINPDLQIQDKPLKHVTPQMKEQFEKHTKALLQLGVIRPSKSRHRTMAIMVNSRTTIDPVNGKEIKGKERMVFNYRSFNDNTHKDQYSLPGINTILKKVGHSKIYSKFDLKSGFHQVAMAPESIEWTAFVVPGGLYEWLVMPFGLKNAPAIFQRKMDQCFDGTEGYIAVYIDDILEKLKEKAGLRAWLGILNYARSYIPKLETLLGPLYTKTSPHGDKRLKPSDYELIRRIKEKVQNLPDLELPPTGSYIILETDGCMEGWGGICKWKPKKHDPRSIEKICAYASGQIQQFSQNIDFLMDPTVRINYGERKLVRENVKDDFIREADKIYEEINILLEMMKLNQKRFQGYQRSDCVYTDYYYINKDCIKKAEDALARIEKAVNESEF</sequence>
<dbReference type="OrthoDB" id="652281at2759"/>
<dbReference type="Pfam" id="PF22909">
    <property type="entry name" value="Caulimovir_coat_dom"/>
    <property type="match status" value="1"/>
</dbReference>
<dbReference type="Pfam" id="PF00078">
    <property type="entry name" value="RVT_1"/>
    <property type="match status" value="1"/>
</dbReference>
<keyword evidence="9" id="KW-0175">Coiled coil</keyword>
<evidence type="ECO:0000256" key="5">
    <source>
        <dbReference type="ARBA" id="ARBA00022759"/>
    </source>
</evidence>
<dbReference type="Gene3D" id="2.40.70.10">
    <property type="entry name" value="Acid Proteases"/>
    <property type="match status" value="1"/>
</dbReference>
<gene>
    <name evidence="11" type="ORF">LUZ63_012980</name>
</gene>
<dbReference type="InterPro" id="IPR000477">
    <property type="entry name" value="RT_dom"/>
</dbReference>
<comment type="caution">
    <text evidence="11">The sequence shown here is derived from an EMBL/GenBank/DDBJ whole genome shotgun (WGS) entry which is preliminary data.</text>
</comment>
<evidence type="ECO:0000256" key="4">
    <source>
        <dbReference type="ARBA" id="ARBA00022722"/>
    </source>
</evidence>
<dbReference type="InterPro" id="IPR043128">
    <property type="entry name" value="Rev_trsase/Diguanyl_cyclase"/>
</dbReference>
<feature type="domain" description="CCHC-type" evidence="10">
    <location>
        <begin position="116"/>
        <end position="130"/>
    </location>
</feature>
<evidence type="ECO:0000313" key="11">
    <source>
        <dbReference type="EMBL" id="KAJ1688825.1"/>
    </source>
</evidence>
<evidence type="ECO:0000256" key="7">
    <source>
        <dbReference type="ARBA" id="ARBA00022918"/>
    </source>
</evidence>
<dbReference type="GO" id="GO:0004519">
    <property type="term" value="F:endonuclease activity"/>
    <property type="evidence" value="ECO:0007669"/>
    <property type="project" value="UniProtKB-KW"/>
</dbReference>
<dbReference type="SUPFAM" id="SSF50630">
    <property type="entry name" value="Acid proteases"/>
    <property type="match status" value="1"/>
</dbReference>
<keyword evidence="1" id="KW-0645">Protease</keyword>
<dbReference type="PANTHER" id="PTHR33064">
    <property type="entry name" value="POL PROTEIN"/>
    <property type="match status" value="1"/>
</dbReference>
<organism evidence="11 12">
    <name type="scientific">Rhynchospora breviuscula</name>
    <dbReference type="NCBI Taxonomy" id="2022672"/>
    <lineage>
        <taxon>Eukaryota</taxon>
        <taxon>Viridiplantae</taxon>
        <taxon>Streptophyta</taxon>
        <taxon>Embryophyta</taxon>
        <taxon>Tracheophyta</taxon>
        <taxon>Spermatophyta</taxon>
        <taxon>Magnoliopsida</taxon>
        <taxon>Liliopsida</taxon>
        <taxon>Poales</taxon>
        <taxon>Cyperaceae</taxon>
        <taxon>Cyperoideae</taxon>
        <taxon>Rhynchosporeae</taxon>
        <taxon>Rhynchospora</taxon>
    </lineage>
</organism>
<name>A0A9Q0C7Q5_9POAL</name>
<dbReference type="SMART" id="SM00343">
    <property type="entry name" value="ZnF_C2HC"/>
    <property type="match status" value="1"/>
</dbReference>
<keyword evidence="8" id="KW-0862">Zinc</keyword>
<dbReference type="Gene3D" id="3.10.10.10">
    <property type="entry name" value="HIV Type 1 Reverse Transcriptase, subunit A, domain 1"/>
    <property type="match status" value="1"/>
</dbReference>
<dbReference type="CDD" id="cd01647">
    <property type="entry name" value="RT_LTR"/>
    <property type="match status" value="1"/>
</dbReference>
<evidence type="ECO:0000259" key="10">
    <source>
        <dbReference type="PROSITE" id="PS50158"/>
    </source>
</evidence>
<accession>A0A9Q0C7Q5</accession>
<dbReference type="Pfam" id="PF00098">
    <property type="entry name" value="zf-CCHC"/>
    <property type="match status" value="1"/>
</dbReference>
<dbReference type="InterPro" id="IPR051320">
    <property type="entry name" value="Viral_Replic_Matur_Polypro"/>
</dbReference>
<dbReference type="InterPro" id="IPR001969">
    <property type="entry name" value="Aspartic_peptidase_AS"/>
</dbReference>
<dbReference type="GO" id="GO:0006508">
    <property type="term" value="P:proteolysis"/>
    <property type="evidence" value="ECO:0007669"/>
    <property type="project" value="UniProtKB-KW"/>
</dbReference>
<dbReference type="PROSITE" id="PS00141">
    <property type="entry name" value="ASP_PROTEASE"/>
    <property type="match status" value="1"/>
</dbReference>
<keyword evidence="8" id="KW-0863">Zinc-finger</keyword>
<keyword evidence="8" id="KW-0479">Metal-binding</keyword>
<keyword evidence="4" id="KW-0540">Nuclease</keyword>
<proteinExistence type="predicted"/>
<dbReference type="Proteomes" id="UP001151287">
    <property type="component" value="Unassembled WGS sequence"/>
</dbReference>
<protein>
    <recommendedName>
        <fullName evidence="10">CCHC-type domain-containing protein</fullName>
    </recommendedName>
</protein>
<dbReference type="InterPro" id="IPR018061">
    <property type="entry name" value="Retropepsins"/>
</dbReference>
<feature type="coiled-coil region" evidence="9">
    <location>
        <begin position="291"/>
        <end position="323"/>
    </location>
</feature>
<dbReference type="Gene3D" id="4.10.60.10">
    <property type="entry name" value="Zinc finger, CCHC-type"/>
    <property type="match status" value="1"/>
</dbReference>
<keyword evidence="6" id="KW-0378">Hydrolase</keyword>
<dbReference type="FunFam" id="3.10.10.10:FF:000007">
    <property type="entry name" value="Retrovirus-related Pol polyprotein from transposon 17.6-like Protein"/>
    <property type="match status" value="1"/>
</dbReference>
<evidence type="ECO:0000256" key="8">
    <source>
        <dbReference type="PROSITE-ProRule" id="PRU00047"/>
    </source>
</evidence>
<dbReference type="InterPro" id="IPR036875">
    <property type="entry name" value="Znf_CCHC_sf"/>
</dbReference>
<keyword evidence="12" id="KW-1185">Reference proteome</keyword>
<keyword evidence="3" id="KW-0548">Nucleotidyltransferase</keyword>
<dbReference type="Gene3D" id="3.30.70.270">
    <property type="match status" value="1"/>
</dbReference>
<dbReference type="InterPro" id="IPR001878">
    <property type="entry name" value="Znf_CCHC"/>
</dbReference>
<dbReference type="GO" id="GO:0008270">
    <property type="term" value="F:zinc ion binding"/>
    <property type="evidence" value="ECO:0007669"/>
    <property type="project" value="UniProtKB-KW"/>
</dbReference>
<dbReference type="PROSITE" id="PS50158">
    <property type="entry name" value="ZF_CCHC"/>
    <property type="match status" value="1"/>
</dbReference>
<dbReference type="PANTHER" id="PTHR33064:SF37">
    <property type="entry name" value="RIBONUCLEASE H"/>
    <property type="match status" value="1"/>
</dbReference>
<dbReference type="AlphaFoldDB" id="A0A9Q0C7Q5"/>
<keyword evidence="2" id="KW-0808">Transferase</keyword>
<dbReference type="GO" id="GO:0003676">
    <property type="term" value="F:nucleic acid binding"/>
    <property type="evidence" value="ECO:0007669"/>
    <property type="project" value="InterPro"/>
</dbReference>
<dbReference type="InterPro" id="IPR021109">
    <property type="entry name" value="Peptidase_aspartic_dom_sf"/>
</dbReference>
<keyword evidence="5" id="KW-0255">Endonuclease</keyword>
<evidence type="ECO:0000256" key="6">
    <source>
        <dbReference type="ARBA" id="ARBA00022801"/>
    </source>
</evidence>
<dbReference type="SUPFAM" id="SSF57756">
    <property type="entry name" value="Retrovirus zinc finger-like domains"/>
    <property type="match status" value="1"/>
</dbReference>
<evidence type="ECO:0000256" key="3">
    <source>
        <dbReference type="ARBA" id="ARBA00022695"/>
    </source>
</evidence>
<dbReference type="GO" id="GO:0003964">
    <property type="term" value="F:RNA-directed DNA polymerase activity"/>
    <property type="evidence" value="ECO:0007669"/>
    <property type="project" value="UniProtKB-KW"/>
</dbReference>
<dbReference type="GO" id="GO:0004190">
    <property type="term" value="F:aspartic-type endopeptidase activity"/>
    <property type="evidence" value="ECO:0007669"/>
    <property type="project" value="InterPro"/>
</dbReference>
<evidence type="ECO:0000313" key="12">
    <source>
        <dbReference type="Proteomes" id="UP001151287"/>
    </source>
</evidence>
<reference evidence="11" key="1">
    <citation type="journal article" date="2022" name="Cell">
        <title>Repeat-based holocentromeres influence genome architecture and karyotype evolution.</title>
        <authorList>
            <person name="Hofstatter P.G."/>
            <person name="Thangavel G."/>
            <person name="Lux T."/>
            <person name="Neumann P."/>
            <person name="Vondrak T."/>
            <person name="Novak P."/>
            <person name="Zhang M."/>
            <person name="Costa L."/>
            <person name="Castellani M."/>
            <person name="Scott A."/>
            <person name="Toegelov H."/>
            <person name="Fuchs J."/>
            <person name="Mata-Sucre Y."/>
            <person name="Dias Y."/>
            <person name="Vanzela A.L.L."/>
            <person name="Huettel B."/>
            <person name="Almeida C.C.S."/>
            <person name="Simkova H."/>
            <person name="Souza G."/>
            <person name="Pedrosa-Harand A."/>
            <person name="Macas J."/>
            <person name="Mayer K.F.X."/>
            <person name="Houben A."/>
            <person name="Marques A."/>
        </authorList>
    </citation>
    <scope>NUCLEOTIDE SEQUENCE</scope>
    <source>
        <tissue evidence="11">Leaves</tissue>
    </source>
</reference>
<evidence type="ECO:0000256" key="9">
    <source>
        <dbReference type="SAM" id="Coils"/>
    </source>
</evidence>
<dbReference type="InterPro" id="IPR043502">
    <property type="entry name" value="DNA/RNA_pol_sf"/>
</dbReference>
<keyword evidence="7" id="KW-0695">RNA-directed DNA polymerase</keyword>
<dbReference type="SUPFAM" id="SSF56672">
    <property type="entry name" value="DNA/RNA polymerases"/>
    <property type="match status" value="1"/>
</dbReference>
<dbReference type="Pfam" id="PF00077">
    <property type="entry name" value="RVP"/>
    <property type="match status" value="1"/>
</dbReference>
<evidence type="ECO:0000256" key="2">
    <source>
        <dbReference type="ARBA" id="ARBA00022679"/>
    </source>
</evidence>